<reference evidence="1" key="1">
    <citation type="journal article" date="2018" name="DNA Res.">
        <title>Multiple hybrid de novo genome assembly of finger millet, an orphan allotetraploid crop.</title>
        <authorList>
            <person name="Hatakeyama M."/>
            <person name="Aluri S."/>
            <person name="Balachadran M.T."/>
            <person name="Sivarajan S.R."/>
            <person name="Patrignani A."/>
            <person name="Gruter S."/>
            <person name="Poveda L."/>
            <person name="Shimizu-Inatsugi R."/>
            <person name="Baeten J."/>
            <person name="Francoijs K.J."/>
            <person name="Nataraja K.N."/>
            <person name="Reddy Y.A.N."/>
            <person name="Phadnis S."/>
            <person name="Ravikumar R.L."/>
            <person name="Schlapbach R."/>
            <person name="Sreeman S.M."/>
            <person name="Shimizu K.K."/>
        </authorList>
    </citation>
    <scope>NUCLEOTIDE SEQUENCE</scope>
</reference>
<comment type="caution">
    <text evidence="1">The sequence shown here is derived from an EMBL/GenBank/DDBJ whole genome shotgun (WGS) entry which is preliminary data.</text>
</comment>
<dbReference type="Proteomes" id="UP001054889">
    <property type="component" value="Unassembled WGS sequence"/>
</dbReference>
<dbReference type="AlphaFoldDB" id="A0AAV5D5D7"/>
<accession>A0AAV5D5D7</accession>
<name>A0AAV5D5D7_ELECO</name>
<organism evidence="1 2">
    <name type="scientific">Eleusine coracana subsp. coracana</name>
    <dbReference type="NCBI Taxonomy" id="191504"/>
    <lineage>
        <taxon>Eukaryota</taxon>
        <taxon>Viridiplantae</taxon>
        <taxon>Streptophyta</taxon>
        <taxon>Embryophyta</taxon>
        <taxon>Tracheophyta</taxon>
        <taxon>Spermatophyta</taxon>
        <taxon>Magnoliopsida</taxon>
        <taxon>Liliopsida</taxon>
        <taxon>Poales</taxon>
        <taxon>Poaceae</taxon>
        <taxon>PACMAD clade</taxon>
        <taxon>Chloridoideae</taxon>
        <taxon>Cynodonteae</taxon>
        <taxon>Eleusininae</taxon>
        <taxon>Eleusine</taxon>
    </lineage>
</organism>
<keyword evidence="2" id="KW-1185">Reference proteome</keyword>
<proteinExistence type="predicted"/>
<evidence type="ECO:0000313" key="1">
    <source>
        <dbReference type="EMBL" id="GJN05337.1"/>
    </source>
</evidence>
<sequence>MTAATRLSRYCAYLVMAALELLPDRPAWTKKWYKQVEKDVTKVLDRADASSMSPADRYEGLVIALSQGSRETVLQQGAEIGQNLVKEYARDQASACAKSWRTSGWRCCSTSMLPPQKMSRATSKPWHSGGEFMTPMWALLLHMPVLPLGRRFQANLLSRSL</sequence>
<reference evidence="1" key="2">
    <citation type="submission" date="2021-12" db="EMBL/GenBank/DDBJ databases">
        <title>Resequencing data analysis of finger millet.</title>
        <authorList>
            <person name="Hatakeyama M."/>
            <person name="Aluri S."/>
            <person name="Balachadran M.T."/>
            <person name="Sivarajan S.R."/>
            <person name="Poveda L."/>
            <person name="Shimizu-Inatsugi R."/>
            <person name="Schlapbach R."/>
            <person name="Sreeman S.M."/>
            <person name="Shimizu K.K."/>
        </authorList>
    </citation>
    <scope>NUCLEOTIDE SEQUENCE</scope>
</reference>
<evidence type="ECO:0000313" key="2">
    <source>
        <dbReference type="Proteomes" id="UP001054889"/>
    </source>
</evidence>
<dbReference type="EMBL" id="BQKI01000012">
    <property type="protein sequence ID" value="GJN05337.1"/>
    <property type="molecule type" value="Genomic_DNA"/>
</dbReference>
<gene>
    <name evidence="1" type="primary">ga22958</name>
    <name evidence="1" type="ORF">PR202_ga22958</name>
</gene>
<protein>
    <submittedName>
        <fullName evidence="1">Uncharacterized protein</fullName>
    </submittedName>
</protein>